<dbReference type="AlphaFoldDB" id="A0A1X7UKM7"/>
<dbReference type="OrthoDB" id="382863at2759"/>
<protein>
    <submittedName>
        <fullName evidence="2">Uncharacterized protein</fullName>
    </submittedName>
</protein>
<organism evidence="2">
    <name type="scientific">Amphimedon queenslandica</name>
    <name type="common">Sponge</name>
    <dbReference type="NCBI Taxonomy" id="400682"/>
    <lineage>
        <taxon>Eukaryota</taxon>
        <taxon>Metazoa</taxon>
        <taxon>Porifera</taxon>
        <taxon>Demospongiae</taxon>
        <taxon>Heteroscleromorpha</taxon>
        <taxon>Haplosclerida</taxon>
        <taxon>Niphatidae</taxon>
        <taxon>Amphimedon</taxon>
    </lineage>
</organism>
<proteinExistence type="predicted"/>
<dbReference type="EnsemblMetazoa" id="Aqu2.1.28530_001">
    <property type="protein sequence ID" value="Aqu2.1.28530_001"/>
    <property type="gene ID" value="Aqu2.1.28530"/>
</dbReference>
<dbReference type="OMA" id="KAPGHWK"/>
<dbReference type="KEGG" id="aqu:105313212"/>
<keyword evidence="3" id="KW-1185">Reference proteome</keyword>
<reference evidence="2" key="2">
    <citation type="submission" date="2017-05" db="UniProtKB">
        <authorList>
            <consortium name="EnsemblMetazoa"/>
        </authorList>
    </citation>
    <scope>IDENTIFICATION</scope>
</reference>
<feature type="region of interest" description="Disordered" evidence="1">
    <location>
        <begin position="1"/>
        <end position="21"/>
    </location>
</feature>
<dbReference type="EnsemblMetazoa" id="XM_011406443.2">
    <property type="protein sequence ID" value="XP_011404745.1"/>
    <property type="gene ID" value="LOC105313212"/>
</dbReference>
<sequence>MASYKLPMSTISPTDKRNDLHLTSTGIGHTYRQEPAAKTRKSYLLEPLPAKYSHPHPLFAATSIESTYSPTTATEHCYKPIDYIEQKDSIYKRSPTLHKINYLLHVKDKLNEKSWRRPLTMSQQRSEMKDNYQGKKDDIIRRTDQSDPIETILADHHSNGPTKTINPTDTNRQLQGQPFNALDQAILHVHQPYLTTNHWYHRRFGKRELQSYPKKDIATYWSTEGYPQAWGHGPAINPLPKLPHSERTDRQGTSRLTFSQTRRQPVLVSNGLKTQYSSQFTDHSKRNPFQTLVPPTFASTVIDTDLLDTVPNMYKTTNQIYGHRDPLHI</sequence>
<evidence type="ECO:0000313" key="2">
    <source>
        <dbReference type="EnsemblMetazoa" id="Aqu2.1.28530_001"/>
    </source>
</evidence>
<name>A0A1X7UKM7_AMPQE</name>
<dbReference type="InterPro" id="IPR053347">
    <property type="entry name" value="Axonemal_MT_stabilizer"/>
</dbReference>
<evidence type="ECO:0000313" key="3">
    <source>
        <dbReference type="Proteomes" id="UP000007879"/>
    </source>
</evidence>
<reference evidence="3" key="1">
    <citation type="journal article" date="2010" name="Nature">
        <title>The Amphimedon queenslandica genome and the evolution of animal complexity.</title>
        <authorList>
            <person name="Srivastava M."/>
            <person name="Simakov O."/>
            <person name="Chapman J."/>
            <person name="Fahey B."/>
            <person name="Gauthier M.E."/>
            <person name="Mitros T."/>
            <person name="Richards G.S."/>
            <person name="Conaco C."/>
            <person name="Dacre M."/>
            <person name="Hellsten U."/>
            <person name="Larroux C."/>
            <person name="Putnam N.H."/>
            <person name="Stanke M."/>
            <person name="Adamska M."/>
            <person name="Darling A."/>
            <person name="Degnan S.M."/>
            <person name="Oakley T.H."/>
            <person name="Plachetzki D.C."/>
            <person name="Zhai Y."/>
            <person name="Adamski M."/>
            <person name="Calcino A."/>
            <person name="Cummins S.F."/>
            <person name="Goodstein D.M."/>
            <person name="Harris C."/>
            <person name="Jackson D.J."/>
            <person name="Leys S.P."/>
            <person name="Shu S."/>
            <person name="Woodcroft B.J."/>
            <person name="Vervoort M."/>
            <person name="Kosik K.S."/>
            <person name="Manning G."/>
            <person name="Degnan B.M."/>
            <person name="Rokhsar D.S."/>
        </authorList>
    </citation>
    <scope>NUCLEOTIDE SEQUENCE [LARGE SCALE GENOMIC DNA]</scope>
</reference>
<dbReference type="eggNOG" id="ENOG502QW2B">
    <property type="taxonomic scope" value="Eukaryota"/>
</dbReference>
<dbReference type="PANTHER" id="PTHR37404">
    <property type="entry name" value="HCG1796489"/>
    <property type="match status" value="1"/>
</dbReference>
<dbReference type="Proteomes" id="UP000007879">
    <property type="component" value="Unassembled WGS sequence"/>
</dbReference>
<evidence type="ECO:0000256" key="1">
    <source>
        <dbReference type="SAM" id="MobiDB-lite"/>
    </source>
</evidence>
<accession>A0A1X7UKM7</accession>
<dbReference type="InParanoid" id="A0A1X7UKM7"/>
<dbReference type="PANTHER" id="PTHR37404:SF1">
    <property type="entry name" value="HCG1796489"/>
    <property type="match status" value="1"/>
</dbReference>
<gene>
    <name evidence="2" type="primary">105313212</name>
</gene>